<dbReference type="Proteomes" id="UP000887575">
    <property type="component" value="Unassembled WGS sequence"/>
</dbReference>
<feature type="signal peptide" evidence="2">
    <location>
        <begin position="1"/>
        <end position="15"/>
    </location>
</feature>
<feature type="chain" id="PRO_5041944266" description="GPR180-like N-terminal domain-containing protein" evidence="2">
    <location>
        <begin position="16"/>
        <end position="462"/>
    </location>
</feature>
<evidence type="ECO:0000313" key="5">
    <source>
        <dbReference type="WBParaSite" id="MBELARI_LOCUS15592"/>
    </source>
</evidence>
<keyword evidence="4" id="KW-1185">Reference proteome</keyword>
<feature type="transmembrane region" description="Helical" evidence="1">
    <location>
        <begin position="266"/>
        <end position="284"/>
    </location>
</feature>
<keyword evidence="1" id="KW-1133">Transmembrane helix</keyword>
<evidence type="ECO:0000256" key="1">
    <source>
        <dbReference type="SAM" id="Phobius"/>
    </source>
</evidence>
<sequence>MHSLFLFFFITQHSARQFRGEIATGNESWIPIDHFCFFIDSGSLDYVVKYPIVTNLSLLFYFDTQWENVNNNVTSTLQQRLAPLNPLFNQVQPLFGETPMQKCHEEKINGIRMMICEGTRRFISVHSRCWYLVIMQENLVVSNSSLETEFDLVWGNGKEAGALLWHFSADEYYLLPINVGFYTFNFIIFGVSLVVAMRLKSRNTFPSTYYLYQLSILIECVALLSFSIYYCKLKRISIDQSDIFDTYSLDGIGVVLWKTIGYVARSLRKGLFLLYLLVIAKVHIDTSSKSLPSRILLNTLQSCQTFLFTILAIIYALFSMNLMSNTFDPTRIQHELITSCGLSFIIVHMIFWTIWLFLSMISQKRQFLLTSVMSFWFFLGLFTWLMANFVLSDTVRKEVIDLIECSTTVYSFLFFLIFNNFQTPTTNQPISLNQTEREPSIYIKDISPEILTGGKKEMNEND</sequence>
<accession>A0AAF3ENS9</accession>
<feature type="transmembrane region" description="Helical" evidence="1">
    <location>
        <begin position="173"/>
        <end position="197"/>
    </location>
</feature>
<keyword evidence="2" id="KW-0732">Signal</keyword>
<protein>
    <recommendedName>
        <fullName evidence="3">GPR180-like N-terminal domain-containing protein</fullName>
    </recommendedName>
</protein>
<dbReference type="PANTHER" id="PTHR23252:SF24">
    <property type="entry name" value="TRANSMEMBRANE PROTEIN 145"/>
    <property type="match status" value="1"/>
</dbReference>
<keyword evidence="1" id="KW-0472">Membrane</keyword>
<feature type="transmembrane region" description="Helical" evidence="1">
    <location>
        <begin position="305"/>
        <end position="324"/>
    </location>
</feature>
<evidence type="ECO:0000313" key="4">
    <source>
        <dbReference type="Proteomes" id="UP000887575"/>
    </source>
</evidence>
<proteinExistence type="predicted"/>
<organism evidence="4 5">
    <name type="scientific">Mesorhabditis belari</name>
    <dbReference type="NCBI Taxonomy" id="2138241"/>
    <lineage>
        <taxon>Eukaryota</taxon>
        <taxon>Metazoa</taxon>
        <taxon>Ecdysozoa</taxon>
        <taxon>Nematoda</taxon>
        <taxon>Chromadorea</taxon>
        <taxon>Rhabditida</taxon>
        <taxon>Rhabditina</taxon>
        <taxon>Rhabditomorpha</taxon>
        <taxon>Rhabditoidea</taxon>
        <taxon>Rhabditidae</taxon>
        <taxon>Mesorhabditinae</taxon>
        <taxon>Mesorhabditis</taxon>
    </lineage>
</organism>
<feature type="transmembrane region" description="Helical" evidence="1">
    <location>
        <begin position="367"/>
        <end position="387"/>
    </location>
</feature>
<dbReference type="PANTHER" id="PTHR23252">
    <property type="entry name" value="INTIMAL THICKNESS RECEPTOR-RELATED"/>
    <property type="match status" value="1"/>
</dbReference>
<feature type="transmembrane region" description="Helical" evidence="1">
    <location>
        <begin position="336"/>
        <end position="358"/>
    </location>
</feature>
<reference evidence="5" key="1">
    <citation type="submission" date="2024-02" db="UniProtKB">
        <authorList>
            <consortium name="WormBaseParasite"/>
        </authorList>
    </citation>
    <scope>IDENTIFICATION</scope>
</reference>
<evidence type="ECO:0000256" key="2">
    <source>
        <dbReference type="SAM" id="SignalP"/>
    </source>
</evidence>
<feature type="transmembrane region" description="Helical" evidence="1">
    <location>
        <begin position="399"/>
        <end position="418"/>
    </location>
</feature>
<keyword evidence="1" id="KW-0812">Transmembrane</keyword>
<dbReference type="Pfam" id="PF21892">
    <property type="entry name" value="TMEM145_N"/>
    <property type="match status" value="1"/>
</dbReference>
<dbReference type="InterPro" id="IPR053880">
    <property type="entry name" value="GPR180-like_N"/>
</dbReference>
<dbReference type="AlphaFoldDB" id="A0AAF3ENS9"/>
<dbReference type="WBParaSite" id="MBELARI_LOCUS15592">
    <property type="protein sequence ID" value="MBELARI_LOCUS15592"/>
    <property type="gene ID" value="MBELARI_LOCUS15592"/>
</dbReference>
<name>A0AAF3ENS9_9BILA</name>
<dbReference type="InterPro" id="IPR047831">
    <property type="entry name" value="GPR180/TMEM145"/>
</dbReference>
<feature type="domain" description="GPR180-like N-terminal" evidence="3">
    <location>
        <begin position="19"/>
        <end position="138"/>
    </location>
</feature>
<evidence type="ECO:0000259" key="3">
    <source>
        <dbReference type="Pfam" id="PF21892"/>
    </source>
</evidence>
<feature type="transmembrane region" description="Helical" evidence="1">
    <location>
        <begin position="209"/>
        <end position="230"/>
    </location>
</feature>